<sequence length="70" mass="7616">MVYGFGAMDALLALYTCSHASVCFFAIPRGSGKTPGSQRTPQLPSQHHDFHLQPNCTVLARILSPTREAN</sequence>
<name>K0RX07_THAOC</name>
<evidence type="ECO:0000256" key="1">
    <source>
        <dbReference type="SAM" id="SignalP"/>
    </source>
</evidence>
<feature type="signal peptide" evidence="1">
    <location>
        <begin position="1"/>
        <end position="20"/>
    </location>
</feature>
<keyword evidence="3" id="KW-1185">Reference proteome</keyword>
<evidence type="ECO:0008006" key="4">
    <source>
        <dbReference type="Google" id="ProtNLM"/>
    </source>
</evidence>
<protein>
    <recommendedName>
        <fullName evidence="4">Secreted protein</fullName>
    </recommendedName>
</protein>
<comment type="caution">
    <text evidence="2">The sequence shown here is derived from an EMBL/GenBank/DDBJ whole genome shotgun (WGS) entry which is preliminary data.</text>
</comment>
<accession>K0RX07</accession>
<feature type="chain" id="PRO_5003836607" description="Secreted protein" evidence="1">
    <location>
        <begin position="21"/>
        <end position="70"/>
    </location>
</feature>
<reference evidence="2 3" key="1">
    <citation type="journal article" date="2012" name="Genome Biol.">
        <title>Genome and low-iron response of an oceanic diatom adapted to chronic iron limitation.</title>
        <authorList>
            <person name="Lommer M."/>
            <person name="Specht M."/>
            <person name="Roy A.S."/>
            <person name="Kraemer L."/>
            <person name="Andreson R."/>
            <person name="Gutowska M.A."/>
            <person name="Wolf J."/>
            <person name="Bergner S.V."/>
            <person name="Schilhabel M.B."/>
            <person name="Klostermeier U.C."/>
            <person name="Beiko R.G."/>
            <person name="Rosenstiel P."/>
            <person name="Hippler M."/>
            <person name="Laroche J."/>
        </authorList>
    </citation>
    <scope>NUCLEOTIDE SEQUENCE [LARGE SCALE GENOMIC DNA]</scope>
    <source>
        <strain evidence="2 3">CCMP1005</strain>
    </source>
</reference>
<dbReference type="AlphaFoldDB" id="K0RX07"/>
<dbReference type="Proteomes" id="UP000266841">
    <property type="component" value="Unassembled WGS sequence"/>
</dbReference>
<keyword evidence="1" id="KW-0732">Signal</keyword>
<organism evidence="2 3">
    <name type="scientific">Thalassiosira oceanica</name>
    <name type="common">Marine diatom</name>
    <dbReference type="NCBI Taxonomy" id="159749"/>
    <lineage>
        <taxon>Eukaryota</taxon>
        <taxon>Sar</taxon>
        <taxon>Stramenopiles</taxon>
        <taxon>Ochrophyta</taxon>
        <taxon>Bacillariophyta</taxon>
        <taxon>Coscinodiscophyceae</taxon>
        <taxon>Thalassiosirophycidae</taxon>
        <taxon>Thalassiosirales</taxon>
        <taxon>Thalassiosiraceae</taxon>
        <taxon>Thalassiosira</taxon>
    </lineage>
</organism>
<dbReference type="EMBL" id="AGNL01025651">
    <property type="protein sequence ID" value="EJK58298.1"/>
    <property type="molecule type" value="Genomic_DNA"/>
</dbReference>
<proteinExistence type="predicted"/>
<gene>
    <name evidence="2" type="ORF">THAOC_21592</name>
</gene>
<evidence type="ECO:0000313" key="2">
    <source>
        <dbReference type="EMBL" id="EJK58298.1"/>
    </source>
</evidence>
<evidence type="ECO:0000313" key="3">
    <source>
        <dbReference type="Proteomes" id="UP000266841"/>
    </source>
</evidence>